<organism evidence="1 2">
    <name type="scientific">Penicillium concentricum</name>
    <dbReference type="NCBI Taxonomy" id="293559"/>
    <lineage>
        <taxon>Eukaryota</taxon>
        <taxon>Fungi</taxon>
        <taxon>Dikarya</taxon>
        <taxon>Ascomycota</taxon>
        <taxon>Pezizomycotina</taxon>
        <taxon>Eurotiomycetes</taxon>
        <taxon>Eurotiomycetidae</taxon>
        <taxon>Eurotiales</taxon>
        <taxon>Aspergillaceae</taxon>
        <taxon>Penicillium</taxon>
    </lineage>
</organism>
<dbReference type="EMBL" id="JAPZBT010000001">
    <property type="protein sequence ID" value="KAJ5383458.1"/>
    <property type="molecule type" value="Genomic_DNA"/>
</dbReference>
<dbReference type="GeneID" id="81458282"/>
<dbReference type="AlphaFoldDB" id="A0A9W9SVU8"/>
<gene>
    <name evidence="1" type="ORF">N7517_001369</name>
</gene>
<sequence>MYYYIRQSSTLVYRQLRLSYLYGLGVEDITTLRRPKDQHWLDVRPKQVPTEQAHVQKFDSRPIGKRTIVTGVQGRQESSTTLDERRKRREKKIERIGVAVQVGLFGITT</sequence>
<name>A0A9W9SVU8_9EURO</name>
<evidence type="ECO:0000313" key="1">
    <source>
        <dbReference type="EMBL" id="KAJ5383458.1"/>
    </source>
</evidence>
<keyword evidence="2" id="KW-1185">Reference proteome</keyword>
<accession>A0A9W9SVU8</accession>
<reference evidence="1" key="2">
    <citation type="journal article" date="2023" name="IMA Fungus">
        <title>Comparative genomic study of the Penicillium genus elucidates a diverse pangenome and 15 lateral gene transfer events.</title>
        <authorList>
            <person name="Petersen C."/>
            <person name="Sorensen T."/>
            <person name="Nielsen M.R."/>
            <person name="Sondergaard T.E."/>
            <person name="Sorensen J.L."/>
            <person name="Fitzpatrick D.A."/>
            <person name="Frisvad J.C."/>
            <person name="Nielsen K.L."/>
        </authorList>
    </citation>
    <scope>NUCLEOTIDE SEQUENCE</scope>
    <source>
        <strain evidence="1">IBT 3081</strain>
    </source>
</reference>
<protein>
    <submittedName>
        <fullName evidence="1">Uncharacterized protein</fullName>
    </submittedName>
</protein>
<dbReference type="RefSeq" id="XP_056583234.1">
    <property type="nucleotide sequence ID" value="XM_056719099.1"/>
</dbReference>
<evidence type="ECO:0000313" key="2">
    <source>
        <dbReference type="Proteomes" id="UP001147752"/>
    </source>
</evidence>
<dbReference type="Proteomes" id="UP001147752">
    <property type="component" value="Unassembled WGS sequence"/>
</dbReference>
<proteinExistence type="predicted"/>
<dbReference type="OrthoDB" id="10346266at2759"/>
<comment type="caution">
    <text evidence="1">The sequence shown here is derived from an EMBL/GenBank/DDBJ whole genome shotgun (WGS) entry which is preliminary data.</text>
</comment>
<reference evidence="1" key="1">
    <citation type="submission" date="2022-12" db="EMBL/GenBank/DDBJ databases">
        <authorList>
            <person name="Petersen C."/>
        </authorList>
    </citation>
    <scope>NUCLEOTIDE SEQUENCE</scope>
    <source>
        <strain evidence="1">IBT 3081</strain>
    </source>
</reference>